<proteinExistence type="predicted"/>
<feature type="transmembrane region" description="Helical" evidence="1">
    <location>
        <begin position="55"/>
        <end position="79"/>
    </location>
</feature>
<keyword evidence="1" id="KW-0472">Membrane</keyword>
<name>A0AAV3QYP9_LITER</name>
<gene>
    <name evidence="3" type="ORF">LIER_22847</name>
</gene>
<feature type="transmembrane region" description="Helical" evidence="1">
    <location>
        <begin position="99"/>
        <end position="119"/>
    </location>
</feature>
<evidence type="ECO:0000256" key="1">
    <source>
        <dbReference type="SAM" id="Phobius"/>
    </source>
</evidence>
<evidence type="ECO:0000313" key="4">
    <source>
        <dbReference type="Proteomes" id="UP001454036"/>
    </source>
</evidence>
<dbReference type="PANTHER" id="PTHR46431:SF7">
    <property type="entry name" value="SNARE ASSOCIATED GOLGI PROTEIN FAMILY"/>
    <property type="match status" value="1"/>
</dbReference>
<evidence type="ECO:0000259" key="2">
    <source>
        <dbReference type="Pfam" id="PF09335"/>
    </source>
</evidence>
<accession>A0AAV3QYP9</accession>
<evidence type="ECO:0000313" key="3">
    <source>
        <dbReference type="EMBL" id="GAA0168035.1"/>
    </source>
</evidence>
<dbReference type="Pfam" id="PF09335">
    <property type="entry name" value="VTT_dom"/>
    <property type="match status" value="1"/>
</dbReference>
<keyword evidence="1" id="KW-1133">Transmembrane helix</keyword>
<protein>
    <recommendedName>
        <fullName evidence="2">VTT domain-containing protein</fullName>
    </recommendedName>
</protein>
<reference evidence="3 4" key="1">
    <citation type="submission" date="2024-01" db="EMBL/GenBank/DDBJ databases">
        <title>The complete chloroplast genome sequence of Lithospermum erythrorhizon: insights into the phylogenetic relationship among Boraginaceae species and the maternal lineages of purple gromwells.</title>
        <authorList>
            <person name="Okada T."/>
            <person name="Watanabe K."/>
        </authorList>
    </citation>
    <scope>NUCLEOTIDE SEQUENCE [LARGE SCALE GENOMIC DNA]</scope>
</reference>
<feature type="transmembrane region" description="Helical" evidence="1">
    <location>
        <begin position="260"/>
        <end position="281"/>
    </location>
</feature>
<comment type="caution">
    <text evidence="3">The sequence shown here is derived from an EMBL/GenBank/DDBJ whole genome shotgun (WGS) entry which is preliminary data.</text>
</comment>
<organism evidence="3 4">
    <name type="scientific">Lithospermum erythrorhizon</name>
    <name type="common">Purple gromwell</name>
    <name type="synonym">Lithospermum officinale var. erythrorhizon</name>
    <dbReference type="NCBI Taxonomy" id="34254"/>
    <lineage>
        <taxon>Eukaryota</taxon>
        <taxon>Viridiplantae</taxon>
        <taxon>Streptophyta</taxon>
        <taxon>Embryophyta</taxon>
        <taxon>Tracheophyta</taxon>
        <taxon>Spermatophyta</taxon>
        <taxon>Magnoliopsida</taxon>
        <taxon>eudicotyledons</taxon>
        <taxon>Gunneridae</taxon>
        <taxon>Pentapetalae</taxon>
        <taxon>asterids</taxon>
        <taxon>lamiids</taxon>
        <taxon>Boraginales</taxon>
        <taxon>Boraginaceae</taxon>
        <taxon>Boraginoideae</taxon>
        <taxon>Lithospermeae</taxon>
        <taxon>Lithospermum</taxon>
    </lineage>
</organism>
<dbReference type="AlphaFoldDB" id="A0AAV3QYP9"/>
<keyword evidence="4" id="KW-1185">Reference proteome</keyword>
<keyword evidence="1" id="KW-0812">Transmembrane</keyword>
<feature type="transmembrane region" description="Helical" evidence="1">
    <location>
        <begin position="139"/>
        <end position="161"/>
    </location>
</feature>
<dbReference type="Proteomes" id="UP001454036">
    <property type="component" value="Unassembled WGS sequence"/>
</dbReference>
<dbReference type="EMBL" id="BAABME010006321">
    <property type="protein sequence ID" value="GAA0168035.1"/>
    <property type="molecule type" value="Genomic_DNA"/>
</dbReference>
<dbReference type="InterPro" id="IPR032816">
    <property type="entry name" value="VTT_dom"/>
</dbReference>
<feature type="transmembrane region" description="Helical" evidence="1">
    <location>
        <begin position="217"/>
        <end position="240"/>
    </location>
</feature>
<feature type="domain" description="VTT" evidence="2">
    <location>
        <begin position="120"/>
        <end position="240"/>
    </location>
</feature>
<dbReference type="PANTHER" id="PTHR46431">
    <property type="entry name" value="EXPRESSED PROTEIN"/>
    <property type="match status" value="1"/>
</dbReference>
<sequence length="296" mass="33012">MKYGGFGDDESLVVDQKGDFLKLNGEDEESSGSSSSIIGSSCCSTRGIGSFWWSFWWWARLMLVFVFLGVLAAVFLKWVCPFFMDKEVIPLINWERGTFSNLVLAVLVVTSMALFPVLLLPSSPSMWVAGLTFGYSYGFLLIIGGMTIGMSLPYFIGHVFYHKIHGLMERYPKKATLIKLAGDGNSFDQFRAVSLIRISPFPYCIYNYCAVATGVKYFPYLLGSLLGVVPEVFVALYTGILIKALADASQDQRSLSTQEILFNVAGFCFTIATTVIITIYANRRLKQLQQEELLVQ</sequence>